<organism evidence="1 2">
    <name type="scientific">Rangifer tarandus platyrhynchus</name>
    <name type="common">Svalbard reindeer</name>
    <dbReference type="NCBI Taxonomy" id="3082113"/>
    <lineage>
        <taxon>Eukaryota</taxon>
        <taxon>Metazoa</taxon>
        <taxon>Chordata</taxon>
        <taxon>Craniata</taxon>
        <taxon>Vertebrata</taxon>
        <taxon>Euteleostomi</taxon>
        <taxon>Mammalia</taxon>
        <taxon>Eutheria</taxon>
        <taxon>Laurasiatheria</taxon>
        <taxon>Artiodactyla</taxon>
        <taxon>Ruminantia</taxon>
        <taxon>Pecora</taxon>
        <taxon>Cervidae</taxon>
        <taxon>Odocoileinae</taxon>
        <taxon>Rangifer</taxon>
    </lineage>
</organism>
<name>A0ACB0E8S5_RANTA</name>
<proteinExistence type="predicted"/>
<dbReference type="EMBL" id="OX596101">
    <property type="protein sequence ID" value="CAI9696965.1"/>
    <property type="molecule type" value="Genomic_DNA"/>
</dbReference>
<accession>A0ACB0E8S5</accession>
<protein>
    <submittedName>
        <fullName evidence="1">Uncharacterized protein</fullName>
    </submittedName>
</protein>
<gene>
    <name evidence="1" type="ORF">MRATA1EN3_LOCUS8178</name>
</gene>
<sequence length="117" mass="12642">MAMGVRKWETRRGEEGDSSTKSKILSLEGGRGKFGPNWKDLLEMWLGVAVTLSSLGCPLEPFSRAPGWAEILLEPHSVSLQSARLAETTPARCKPPGARRPILGGLPPARPKGVLQL</sequence>
<evidence type="ECO:0000313" key="2">
    <source>
        <dbReference type="Proteomes" id="UP001162501"/>
    </source>
</evidence>
<reference evidence="1" key="1">
    <citation type="submission" date="2023-05" db="EMBL/GenBank/DDBJ databases">
        <authorList>
            <consortium name="ELIXIR-Norway"/>
        </authorList>
    </citation>
    <scope>NUCLEOTIDE SEQUENCE</scope>
</reference>
<evidence type="ECO:0000313" key="1">
    <source>
        <dbReference type="EMBL" id="CAI9696965.1"/>
    </source>
</evidence>
<dbReference type="Proteomes" id="UP001162501">
    <property type="component" value="Chromosome 17"/>
</dbReference>